<accession>X1M2A2</accession>
<name>X1M2A2_9ZZZZ</name>
<organism evidence="1">
    <name type="scientific">marine sediment metagenome</name>
    <dbReference type="NCBI Taxonomy" id="412755"/>
    <lineage>
        <taxon>unclassified sequences</taxon>
        <taxon>metagenomes</taxon>
        <taxon>ecological metagenomes</taxon>
    </lineage>
</organism>
<dbReference type="EMBL" id="BARV01017652">
    <property type="protein sequence ID" value="GAI25732.1"/>
    <property type="molecule type" value="Genomic_DNA"/>
</dbReference>
<dbReference type="AlphaFoldDB" id="X1M2A2"/>
<reference evidence="1" key="1">
    <citation type="journal article" date="2014" name="Front. Microbiol.">
        <title>High frequency of phylogenetically diverse reductive dehalogenase-homologous genes in deep subseafloor sedimentary metagenomes.</title>
        <authorList>
            <person name="Kawai M."/>
            <person name="Futagami T."/>
            <person name="Toyoda A."/>
            <person name="Takaki Y."/>
            <person name="Nishi S."/>
            <person name="Hori S."/>
            <person name="Arai W."/>
            <person name="Tsubouchi T."/>
            <person name="Morono Y."/>
            <person name="Uchiyama I."/>
            <person name="Ito T."/>
            <person name="Fujiyama A."/>
            <person name="Inagaki F."/>
            <person name="Takami H."/>
        </authorList>
    </citation>
    <scope>NUCLEOTIDE SEQUENCE</scope>
    <source>
        <strain evidence="1">Expedition CK06-06</strain>
    </source>
</reference>
<feature type="non-terminal residue" evidence="1">
    <location>
        <position position="33"/>
    </location>
</feature>
<sequence>MKKEIKNILKEVLEITNDCPKELQSICFEILLT</sequence>
<gene>
    <name evidence="1" type="ORF">S06H3_30026</name>
</gene>
<evidence type="ECO:0000313" key="1">
    <source>
        <dbReference type="EMBL" id="GAI25732.1"/>
    </source>
</evidence>
<proteinExistence type="predicted"/>
<comment type="caution">
    <text evidence="1">The sequence shown here is derived from an EMBL/GenBank/DDBJ whole genome shotgun (WGS) entry which is preliminary data.</text>
</comment>
<protein>
    <submittedName>
        <fullName evidence="1">Uncharacterized protein</fullName>
    </submittedName>
</protein>